<feature type="region of interest" description="Disordered" evidence="1">
    <location>
        <begin position="559"/>
        <end position="609"/>
    </location>
</feature>
<dbReference type="EMBL" id="MU151071">
    <property type="protein sequence ID" value="KAF9452430.1"/>
    <property type="molecule type" value="Genomic_DNA"/>
</dbReference>
<feature type="compositionally biased region" description="Low complexity" evidence="1">
    <location>
        <begin position="31"/>
        <end position="43"/>
    </location>
</feature>
<comment type="caution">
    <text evidence="2">The sequence shown here is derived from an EMBL/GenBank/DDBJ whole genome shotgun (WGS) entry which is preliminary data.</text>
</comment>
<feature type="region of interest" description="Disordered" evidence="1">
    <location>
        <begin position="625"/>
        <end position="684"/>
    </location>
</feature>
<name>A0A9P5XKI7_9AGAR</name>
<accession>A0A9P5XKI7</accession>
<feature type="compositionally biased region" description="Polar residues" evidence="1">
    <location>
        <begin position="284"/>
        <end position="296"/>
    </location>
</feature>
<dbReference type="InterPro" id="IPR003903">
    <property type="entry name" value="UIM_dom"/>
</dbReference>
<feature type="compositionally biased region" description="Polar residues" evidence="1">
    <location>
        <begin position="562"/>
        <end position="599"/>
    </location>
</feature>
<feature type="compositionally biased region" description="Low complexity" evidence="1">
    <location>
        <begin position="670"/>
        <end position="684"/>
    </location>
</feature>
<dbReference type="AlphaFoldDB" id="A0A9P5XKI7"/>
<feature type="region of interest" description="Disordered" evidence="1">
    <location>
        <begin position="493"/>
        <end position="535"/>
    </location>
</feature>
<feature type="compositionally biased region" description="Pro residues" evidence="1">
    <location>
        <begin position="199"/>
        <end position="211"/>
    </location>
</feature>
<feature type="compositionally biased region" description="Polar residues" evidence="1">
    <location>
        <begin position="44"/>
        <end position="53"/>
    </location>
</feature>
<evidence type="ECO:0000313" key="3">
    <source>
        <dbReference type="Proteomes" id="UP000807342"/>
    </source>
</evidence>
<protein>
    <submittedName>
        <fullName evidence="2">Uncharacterized protein</fullName>
    </submittedName>
</protein>
<organism evidence="2 3">
    <name type="scientific">Macrolepiota fuliginosa MF-IS2</name>
    <dbReference type="NCBI Taxonomy" id="1400762"/>
    <lineage>
        <taxon>Eukaryota</taxon>
        <taxon>Fungi</taxon>
        <taxon>Dikarya</taxon>
        <taxon>Basidiomycota</taxon>
        <taxon>Agaricomycotina</taxon>
        <taxon>Agaricomycetes</taxon>
        <taxon>Agaricomycetidae</taxon>
        <taxon>Agaricales</taxon>
        <taxon>Agaricineae</taxon>
        <taxon>Agaricaceae</taxon>
        <taxon>Macrolepiota</taxon>
    </lineage>
</organism>
<feature type="compositionally biased region" description="Polar residues" evidence="1">
    <location>
        <begin position="389"/>
        <end position="402"/>
    </location>
</feature>
<reference evidence="2" key="1">
    <citation type="submission" date="2020-11" db="EMBL/GenBank/DDBJ databases">
        <authorList>
            <consortium name="DOE Joint Genome Institute"/>
            <person name="Ahrendt S."/>
            <person name="Riley R."/>
            <person name="Andreopoulos W."/>
            <person name="Labutti K."/>
            <person name="Pangilinan J."/>
            <person name="Ruiz-Duenas F.J."/>
            <person name="Barrasa J.M."/>
            <person name="Sanchez-Garcia M."/>
            <person name="Camarero S."/>
            <person name="Miyauchi S."/>
            <person name="Serrano A."/>
            <person name="Linde D."/>
            <person name="Babiker R."/>
            <person name="Drula E."/>
            <person name="Ayuso-Fernandez I."/>
            <person name="Pacheco R."/>
            <person name="Padilla G."/>
            <person name="Ferreira P."/>
            <person name="Barriuso J."/>
            <person name="Kellner H."/>
            <person name="Castanera R."/>
            <person name="Alfaro M."/>
            <person name="Ramirez L."/>
            <person name="Pisabarro A.G."/>
            <person name="Kuo A."/>
            <person name="Tritt A."/>
            <person name="Lipzen A."/>
            <person name="He G."/>
            <person name="Yan M."/>
            <person name="Ng V."/>
            <person name="Cullen D."/>
            <person name="Martin F."/>
            <person name="Rosso M.-N."/>
            <person name="Henrissat B."/>
            <person name="Hibbett D."/>
            <person name="Martinez A.T."/>
            <person name="Grigoriev I.V."/>
        </authorList>
    </citation>
    <scope>NUCLEOTIDE SEQUENCE</scope>
    <source>
        <strain evidence="2">MF-IS2</strain>
    </source>
</reference>
<feature type="compositionally biased region" description="Acidic residues" evidence="1">
    <location>
        <begin position="639"/>
        <end position="652"/>
    </location>
</feature>
<feature type="compositionally biased region" description="Polar residues" evidence="1">
    <location>
        <begin position="517"/>
        <end position="530"/>
    </location>
</feature>
<keyword evidence="3" id="KW-1185">Reference proteome</keyword>
<gene>
    <name evidence="2" type="ORF">P691DRAFT_219480</name>
</gene>
<dbReference type="PROSITE" id="PS50330">
    <property type="entry name" value="UIM"/>
    <property type="match status" value="1"/>
</dbReference>
<feature type="compositionally biased region" description="Basic and acidic residues" evidence="1">
    <location>
        <begin position="493"/>
        <end position="511"/>
    </location>
</feature>
<dbReference type="Proteomes" id="UP000807342">
    <property type="component" value="Unassembled WGS sequence"/>
</dbReference>
<feature type="compositionally biased region" description="Low complexity" evidence="1">
    <location>
        <begin position="625"/>
        <end position="636"/>
    </location>
</feature>
<feature type="compositionally biased region" description="Pro residues" evidence="1">
    <location>
        <begin position="120"/>
        <end position="131"/>
    </location>
</feature>
<feature type="region of interest" description="Disordered" evidence="1">
    <location>
        <begin position="1"/>
        <end position="67"/>
    </location>
</feature>
<feature type="compositionally biased region" description="Basic and acidic residues" evidence="1">
    <location>
        <begin position="235"/>
        <end position="250"/>
    </location>
</feature>
<evidence type="ECO:0000256" key="1">
    <source>
        <dbReference type="SAM" id="MobiDB-lite"/>
    </source>
</evidence>
<evidence type="ECO:0000313" key="2">
    <source>
        <dbReference type="EMBL" id="KAF9452430.1"/>
    </source>
</evidence>
<feature type="compositionally biased region" description="Low complexity" evidence="1">
    <location>
        <begin position="304"/>
        <end position="320"/>
    </location>
</feature>
<feature type="compositionally biased region" description="Low complexity" evidence="1">
    <location>
        <begin position="345"/>
        <end position="357"/>
    </location>
</feature>
<sequence>MLYITAPWVGTQNDGSEDSHPDMDRRHRYRAATSPSAAASSSTLNQYRTQPAYPSSLFPGQRPPQTVHRSDIFFSSGMNRDRFDHLYSAHNGVPNAAAQFYPSHQQQFYGNQQVPTSTTPSPPVPLPPKPPALQQEGRQDARHGPLHPAMYRSFTSPPPIPPKPSLLFEPEAAAIPTSAYLGAYSAPPTMTMTTSPASTSPPLPPPPPVPSVIPAVEETPGEDSGDDLAVALALSKDESMREEERLKELAQQEDEEFERALAASMLTATSGRDYFDSQPGAGPSSWNPPDTKSSPTFAIAGLFAEAGPSVSSSSPPTTESASKDTPDGSLQQSNSLDEEVEHEAQATAPIAPTATATPPAPRKRLSIDTSPPIEAGPSNDNDPLPEYSPASTDRTPTTTETFSSEDRPSEPDTPNSVPNDDNEDDGNDGLSYLIMDGRDTPTATIPPTGTAAAGPSQESSPKPELSPISASFATLSYDDSYIDEDEALARKLTEEEETAFRESQRNLRESNDGGLSRNISAASATGTSQDGDLPTYHDAISIASTDDMSRFSMILPEVRVDSASTPVTNGRQGGVSRNFSKNSGTSVASEPLPNGSTASPAPFPRDEPLAVTLQPDEPQRIIGRTSSLSALPSASTVNDDGDDLPLTPDDDLPMASNPRTYRLSTVAPNGANAPGESGESSSGANPWGMLNANYFVDAELLHGVCESECFKGLPYILIDWT</sequence>
<feature type="region of interest" description="Disordered" evidence="1">
    <location>
        <begin position="111"/>
        <end position="167"/>
    </location>
</feature>
<proteinExistence type="predicted"/>
<feature type="compositionally biased region" description="Polar residues" evidence="1">
    <location>
        <begin position="657"/>
        <end position="667"/>
    </location>
</feature>
<feature type="region of interest" description="Disordered" evidence="1">
    <location>
        <begin position="191"/>
        <end position="471"/>
    </location>
</feature>
<feature type="compositionally biased region" description="Low complexity" evidence="1">
    <location>
        <begin position="440"/>
        <end position="455"/>
    </location>
</feature>